<dbReference type="AlphaFoldDB" id="A0A4R3VEX6"/>
<dbReference type="Proteomes" id="UP000294692">
    <property type="component" value="Unassembled WGS sequence"/>
</dbReference>
<organism evidence="1 2">
    <name type="scientific">Paracandidimonas soli</name>
    <dbReference type="NCBI Taxonomy" id="1917182"/>
    <lineage>
        <taxon>Bacteria</taxon>
        <taxon>Pseudomonadati</taxon>
        <taxon>Pseudomonadota</taxon>
        <taxon>Betaproteobacteria</taxon>
        <taxon>Burkholderiales</taxon>
        <taxon>Alcaligenaceae</taxon>
        <taxon>Paracandidimonas</taxon>
    </lineage>
</organism>
<accession>A0A4R3VEX6</accession>
<comment type="caution">
    <text evidence="1">The sequence shown here is derived from an EMBL/GenBank/DDBJ whole genome shotgun (WGS) entry which is preliminary data.</text>
</comment>
<gene>
    <name evidence="1" type="ORF">EV686_10233</name>
</gene>
<evidence type="ECO:0000313" key="1">
    <source>
        <dbReference type="EMBL" id="TCV01325.1"/>
    </source>
</evidence>
<proteinExistence type="predicted"/>
<dbReference type="EMBL" id="SMBX01000002">
    <property type="protein sequence ID" value="TCV01325.1"/>
    <property type="molecule type" value="Genomic_DNA"/>
</dbReference>
<keyword evidence="2" id="KW-1185">Reference proteome</keyword>
<sequence length="298" mass="32027">MPIFRIARVIQSLRPLGAAGLAMGMALSMNSAYGQGKRLPPVADPDASALIGRAENDLARAIDAGPAFFDLSQGTLCPLDHGGITRATAGPLAYAKMAHLLEAEPPPEVSRMAVLSGACPQGGMFNGPVEYMTETKVRVVFDTIVVTTENKQRSAGVFIKGNPVGEHLTSRWTLTTSFNRLSSGELIEVKSGHPKLPFYSVYYQSLDSDSVPASPSVDFSWSGGSPIGAMTIVSRAIGSDRVVRDHYNDGKLATRARYKNHQQHGWIENFDPGVIKMGMGKLCFQNGQMIQAVECPDT</sequence>
<name>A0A4R3VEX6_9BURK</name>
<protein>
    <submittedName>
        <fullName evidence="1">Uncharacterized protein</fullName>
    </submittedName>
</protein>
<evidence type="ECO:0000313" key="2">
    <source>
        <dbReference type="Proteomes" id="UP000294692"/>
    </source>
</evidence>
<reference evidence="1 2" key="1">
    <citation type="submission" date="2019-03" db="EMBL/GenBank/DDBJ databases">
        <title>Genomic Encyclopedia of Type Strains, Phase IV (KMG-IV): sequencing the most valuable type-strain genomes for metagenomic binning, comparative biology and taxonomic classification.</title>
        <authorList>
            <person name="Goeker M."/>
        </authorList>
    </citation>
    <scope>NUCLEOTIDE SEQUENCE [LARGE SCALE GENOMIC DNA]</scope>
    <source>
        <strain evidence="1 2">DSM 100048</strain>
    </source>
</reference>